<evidence type="ECO:0000313" key="9">
    <source>
        <dbReference type="EMBL" id="MFC0524635.1"/>
    </source>
</evidence>
<accession>A0ABV6LQE0</accession>
<reference evidence="9 10" key="1">
    <citation type="submission" date="2024-09" db="EMBL/GenBank/DDBJ databases">
        <authorList>
            <person name="Sun Q."/>
            <person name="Mori K."/>
        </authorList>
    </citation>
    <scope>NUCLEOTIDE SEQUENCE [LARGE SCALE GENOMIC DNA]</scope>
    <source>
        <strain evidence="9 10">NCAIM B.02529</strain>
    </source>
</reference>
<feature type="domain" description="UDP-glucose/GDP-mannose dehydrogenase C-terminal" evidence="8">
    <location>
        <begin position="316"/>
        <end position="417"/>
    </location>
</feature>
<evidence type="ECO:0000256" key="1">
    <source>
        <dbReference type="ARBA" id="ARBA00004701"/>
    </source>
</evidence>
<name>A0ABV6LQE0_9BACI</name>
<evidence type="ECO:0000256" key="3">
    <source>
        <dbReference type="ARBA" id="ARBA00012954"/>
    </source>
</evidence>
<sequence length="439" mass="48366">MKITVVGGGYVGITTSVALASSGHTVHIVEINKAKVNQLNKGKLPFYEDGVEEKLRWFLTSGQLSIHHQLEDCINESDAVFIAVGTPSLADGSADLTAVDAVAEQIGSYTERDLVVVTKSTVPVGSGEKINQLIRQKLSERGVDLMVDTVSNPEFLREGKALYDALHPDRIVIGTSSDRARHIMKAVYHDLHCPVIYTTIENAEMIKYASNAFLAMKISYVNELARLCERTNTNVQHVAEGIGLDKRIGSLFLNAGIGYGGSCFPKDVKALEAIARQQGLTMHLLEATMRINETQTEWFVNKLQAVLHNLGGKKIALLGLSFKPDTDDIREAASLKIIHLLTQRNASISVYDPQAMENVKNLHPQLYYASSSYDALKNADAALLVTEWEEFKHMDWEKAKMNMKQPIVMDGRNALSPSVMKKLGFYYDGVGLNDTQKGG</sequence>
<dbReference type="PANTHER" id="PTHR43750:SF3">
    <property type="entry name" value="UDP-GLUCOSE 6-DEHYDROGENASE TUAD"/>
    <property type="match status" value="1"/>
</dbReference>
<evidence type="ECO:0000256" key="4">
    <source>
        <dbReference type="ARBA" id="ARBA00023002"/>
    </source>
</evidence>
<comment type="similarity">
    <text evidence="2 7">Belongs to the UDP-glucose/GDP-mannose dehydrogenase family.</text>
</comment>
<comment type="catalytic activity">
    <reaction evidence="6 7">
        <text>UDP-alpha-D-glucose + 2 NAD(+) + H2O = UDP-alpha-D-glucuronate + 2 NADH + 3 H(+)</text>
        <dbReference type="Rhea" id="RHEA:23596"/>
        <dbReference type="ChEBI" id="CHEBI:15377"/>
        <dbReference type="ChEBI" id="CHEBI:15378"/>
        <dbReference type="ChEBI" id="CHEBI:57540"/>
        <dbReference type="ChEBI" id="CHEBI:57945"/>
        <dbReference type="ChEBI" id="CHEBI:58052"/>
        <dbReference type="ChEBI" id="CHEBI:58885"/>
        <dbReference type="EC" id="1.1.1.22"/>
    </reaction>
</comment>
<dbReference type="InterPro" id="IPR014027">
    <property type="entry name" value="UDP-Glc/GDP-Man_DH_C"/>
</dbReference>
<dbReference type="InterPro" id="IPR017476">
    <property type="entry name" value="UDP-Glc/GDP-Man"/>
</dbReference>
<evidence type="ECO:0000313" key="10">
    <source>
        <dbReference type="Proteomes" id="UP001589836"/>
    </source>
</evidence>
<dbReference type="NCBIfam" id="TIGR03026">
    <property type="entry name" value="NDP-sugDHase"/>
    <property type="match status" value="1"/>
</dbReference>
<keyword evidence="10" id="KW-1185">Reference proteome</keyword>
<organism evidence="9 10">
    <name type="scientific">Pontibacillus salicampi</name>
    <dbReference type="NCBI Taxonomy" id="1449801"/>
    <lineage>
        <taxon>Bacteria</taxon>
        <taxon>Bacillati</taxon>
        <taxon>Bacillota</taxon>
        <taxon>Bacilli</taxon>
        <taxon>Bacillales</taxon>
        <taxon>Bacillaceae</taxon>
        <taxon>Pontibacillus</taxon>
    </lineage>
</organism>
<comment type="caution">
    <text evidence="9">The sequence shown here is derived from an EMBL/GenBank/DDBJ whole genome shotgun (WGS) entry which is preliminary data.</text>
</comment>
<dbReference type="Pfam" id="PF03721">
    <property type="entry name" value="UDPG_MGDP_dh_N"/>
    <property type="match status" value="1"/>
</dbReference>
<dbReference type="PIRSF" id="PIRSF500134">
    <property type="entry name" value="UDPglc_DH_bac"/>
    <property type="match status" value="1"/>
</dbReference>
<dbReference type="SUPFAM" id="SSF48179">
    <property type="entry name" value="6-phosphogluconate dehydrogenase C-terminal domain-like"/>
    <property type="match status" value="1"/>
</dbReference>
<dbReference type="InterPro" id="IPR028357">
    <property type="entry name" value="UDPglc_DH_bac"/>
</dbReference>
<evidence type="ECO:0000256" key="5">
    <source>
        <dbReference type="ARBA" id="ARBA00023027"/>
    </source>
</evidence>
<dbReference type="Pfam" id="PF00984">
    <property type="entry name" value="UDPG_MGDP_dh"/>
    <property type="match status" value="1"/>
</dbReference>
<dbReference type="InterPro" id="IPR008927">
    <property type="entry name" value="6-PGluconate_DH-like_C_sf"/>
</dbReference>
<dbReference type="SUPFAM" id="SSF52413">
    <property type="entry name" value="UDP-glucose/GDP-mannose dehydrogenase C-terminal domain"/>
    <property type="match status" value="1"/>
</dbReference>
<gene>
    <name evidence="9" type="ORF">ACFFGV_13745</name>
</gene>
<dbReference type="PIRSF" id="PIRSF000124">
    <property type="entry name" value="UDPglc_GDPman_dh"/>
    <property type="match status" value="1"/>
</dbReference>
<keyword evidence="5 7" id="KW-0520">NAD</keyword>
<dbReference type="InterPro" id="IPR014026">
    <property type="entry name" value="UDP-Glc/GDP-Man_DH_dimer"/>
</dbReference>
<proteinExistence type="inferred from homology"/>
<dbReference type="Gene3D" id="1.20.5.100">
    <property type="entry name" value="Cytochrome c1, transmembrane anchor, C-terminal"/>
    <property type="match status" value="1"/>
</dbReference>
<dbReference type="EC" id="1.1.1.22" evidence="3 7"/>
<dbReference type="Proteomes" id="UP001589836">
    <property type="component" value="Unassembled WGS sequence"/>
</dbReference>
<dbReference type="SMART" id="SM00984">
    <property type="entry name" value="UDPG_MGDP_dh_C"/>
    <property type="match status" value="1"/>
</dbReference>
<dbReference type="InterPro" id="IPR036291">
    <property type="entry name" value="NAD(P)-bd_dom_sf"/>
</dbReference>
<evidence type="ECO:0000256" key="7">
    <source>
        <dbReference type="PIRNR" id="PIRNR000124"/>
    </source>
</evidence>
<dbReference type="GO" id="GO:0016491">
    <property type="term" value="F:oxidoreductase activity"/>
    <property type="evidence" value="ECO:0007669"/>
    <property type="project" value="UniProtKB-KW"/>
</dbReference>
<keyword evidence="4 7" id="KW-0560">Oxidoreductase</keyword>
<dbReference type="EMBL" id="JBHLTP010000011">
    <property type="protein sequence ID" value="MFC0524635.1"/>
    <property type="molecule type" value="Genomic_DNA"/>
</dbReference>
<dbReference type="InterPro" id="IPR001732">
    <property type="entry name" value="UDP-Glc/GDP-Man_DH_N"/>
</dbReference>
<dbReference type="Gene3D" id="3.40.50.720">
    <property type="entry name" value="NAD(P)-binding Rossmann-like Domain"/>
    <property type="match status" value="2"/>
</dbReference>
<evidence type="ECO:0000259" key="8">
    <source>
        <dbReference type="SMART" id="SM00984"/>
    </source>
</evidence>
<dbReference type="RefSeq" id="WP_377348799.1">
    <property type="nucleotide sequence ID" value="NZ_JBHLTP010000011.1"/>
</dbReference>
<dbReference type="PANTHER" id="PTHR43750">
    <property type="entry name" value="UDP-GLUCOSE 6-DEHYDROGENASE TUAD"/>
    <property type="match status" value="1"/>
</dbReference>
<protein>
    <recommendedName>
        <fullName evidence="3 7">UDP-glucose 6-dehydrogenase</fullName>
        <ecNumber evidence="3 7">1.1.1.22</ecNumber>
    </recommendedName>
</protein>
<dbReference type="SUPFAM" id="SSF51735">
    <property type="entry name" value="NAD(P)-binding Rossmann-fold domains"/>
    <property type="match status" value="1"/>
</dbReference>
<dbReference type="InterPro" id="IPR036220">
    <property type="entry name" value="UDP-Glc/GDP-Man_DH_C_sf"/>
</dbReference>
<dbReference type="Pfam" id="PF03720">
    <property type="entry name" value="UDPG_MGDP_dh_C"/>
    <property type="match status" value="1"/>
</dbReference>
<evidence type="ECO:0000256" key="6">
    <source>
        <dbReference type="ARBA" id="ARBA00047473"/>
    </source>
</evidence>
<comment type="pathway">
    <text evidence="1">Nucleotide-sugar biosynthesis; UDP-alpha-D-glucuronate biosynthesis; UDP-alpha-D-glucuronate from UDP-alpha-D-glucose: step 1/1.</text>
</comment>
<evidence type="ECO:0000256" key="2">
    <source>
        <dbReference type="ARBA" id="ARBA00006601"/>
    </source>
</evidence>